<dbReference type="FunFam" id="3.20.20.80:FF:000097">
    <property type="entry name" value="Probable chitinase 2"/>
    <property type="match status" value="1"/>
</dbReference>
<dbReference type="SUPFAM" id="SSF51445">
    <property type="entry name" value="(Trans)glycosidases"/>
    <property type="match status" value="1"/>
</dbReference>
<dbReference type="InterPro" id="IPR050314">
    <property type="entry name" value="Glycosyl_Hydrlase_18"/>
</dbReference>
<dbReference type="InterPro" id="IPR011583">
    <property type="entry name" value="Chitinase_II/V-like_cat"/>
</dbReference>
<dbReference type="InterPro" id="IPR017853">
    <property type="entry name" value="GH"/>
</dbReference>
<gene>
    <name evidence="6" type="ORF">APZ42_031065</name>
</gene>
<dbReference type="GO" id="GO:0004568">
    <property type="term" value="F:chitinase activity"/>
    <property type="evidence" value="ECO:0007669"/>
    <property type="project" value="UniProtKB-ARBA"/>
</dbReference>
<evidence type="ECO:0000256" key="4">
    <source>
        <dbReference type="RuleBase" id="RU004453"/>
    </source>
</evidence>
<dbReference type="GO" id="GO:0005576">
    <property type="term" value="C:extracellular region"/>
    <property type="evidence" value="ECO:0007669"/>
    <property type="project" value="TreeGrafter"/>
</dbReference>
<dbReference type="PROSITE" id="PS01095">
    <property type="entry name" value="GH18_1"/>
    <property type="match status" value="1"/>
</dbReference>
<name>A0A164N681_9CRUS</name>
<proteinExistence type="inferred from homology"/>
<dbReference type="STRING" id="35525.A0A164N681"/>
<dbReference type="SUPFAM" id="SSF54556">
    <property type="entry name" value="Chitinase insertion domain"/>
    <property type="match status" value="1"/>
</dbReference>
<dbReference type="PANTHER" id="PTHR11177">
    <property type="entry name" value="CHITINASE"/>
    <property type="match status" value="1"/>
</dbReference>
<dbReference type="InterPro" id="IPR029070">
    <property type="entry name" value="Chitinase_insertion_sf"/>
</dbReference>
<dbReference type="EMBL" id="LRGB01002868">
    <property type="protein sequence ID" value="KZS05680.1"/>
    <property type="molecule type" value="Genomic_DNA"/>
</dbReference>
<sequence>MVCYYGTWAVYRPGNGKFDVENIDTNLCTHIIYGFTGLGVDNTITCLDPWNDLDPSEGGGKGALNRFTGLKRKNPSMKALVAIGGWNEGSEKYSKMVFDPAKRSIFVNSVVNFIRKYNFDGLDFDWEYPANRGGVPSDKQNFVSMIQELKTAFAPYGWILTAAVSPGKSTIDSAYDIPAVGNILDQVHVMTYDYHGAWEPYTGLNSPLFSNPAFDIGSDSLLNANWTINYWISNGVPRSKIIMGMPLYGRGFVLDNAAVNGFYAPAALPIPEGPYTRQNGTWGYNEVNLREIRIRIWMDSCTRFLLSGPLCIQRKPLDRIR</sequence>
<dbReference type="GO" id="GO:0006032">
    <property type="term" value="P:chitin catabolic process"/>
    <property type="evidence" value="ECO:0007669"/>
    <property type="project" value="UniProtKB-ARBA"/>
</dbReference>
<accession>A0A164N681</accession>
<dbReference type="PANTHER" id="PTHR11177:SF360">
    <property type="entry name" value="CHITINASE 4-RELATED"/>
    <property type="match status" value="1"/>
</dbReference>
<keyword evidence="2 3" id="KW-0326">Glycosidase</keyword>
<evidence type="ECO:0000256" key="2">
    <source>
        <dbReference type="ARBA" id="ARBA00023295"/>
    </source>
</evidence>
<keyword evidence="1 3" id="KW-0378">Hydrolase</keyword>
<protein>
    <submittedName>
        <fullName evidence="6">Chitotriosidase-1</fullName>
    </submittedName>
</protein>
<dbReference type="Proteomes" id="UP000076858">
    <property type="component" value="Unassembled WGS sequence"/>
</dbReference>
<evidence type="ECO:0000313" key="6">
    <source>
        <dbReference type="EMBL" id="KZS05680.1"/>
    </source>
</evidence>
<dbReference type="InterPro" id="IPR001223">
    <property type="entry name" value="Glyco_hydro18_cat"/>
</dbReference>
<dbReference type="GO" id="GO:0008061">
    <property type="term" value="F:chitin binding"/>
    <property type="evidence" value="ECO:0007669"/>
    <property type="project" value="InterPro"/>
</dbReference>
<organism evidence="6 7">
    <name type="scientific">Daphnia magna</name>
    <dbReference type="NCBI Taxonomy" id="35525"/>
    <lineage>
        <taxon>Eukaryota</taxon>
        <taxon>Metazoa</taxon>
        <taxon>Ecdysozoa</taxon>
        <taxon>Arthropoda</taxon>
        <taxon>Crustacea</taxon>
        <taxon>Branchiopoda</taxon>
        <taxon>Diplostraca</taxon>
        <taxon>Cladocera</taxon>
        <taxon>Anomopoda</taxon>
        <taxon>Daphniidae</taxon>
        <taxon>Daphnia</taxon>
    </lineage>
</organism>
<evidence type="ECO:0000313" key="7">
    <source>
        <dbReference type="Proteomes" id="UP000076858"/>
    </source>
</evidence>
<evidence type="ECO:0000256" key="3">
    <source>
        <dbReference type="RuleBase" id="RU000489"/>
    </source>
</evidence>
<evidence type="ECO:0000256" key="1">
    <source>
        <dbReference type="ARBA" id="ARBA00022801"/>
    </source>
</evidence>
<dbReference type="AlphaFoldDB" id="A0A164N681"/>
<dbReference type="PROSITE" id="PS51910">
    <property type="entry name" value="GH18_2"/>
    <property type="match status" value="1"/>
</dbReference>
<evidence type="ECO:0000259" key="5">
    <source>
        <dbReference type="PROSITE" id="PS51910"/>
    </source>
</evidence>
<feature type="domain" description="GH18" evidence="5">
    <location>
        <begin position="1"/>
        <end position="321"/>
    </location>
</feature>
<dbReference type="OrthoDB" id="73875at2759"/>
<dbReference type="Gene3D" id="3.20.20.80">
    <property type="entry name" value="Glycosidases"/>
    <property type="match status" value="1"/>
</dbReference>
<dbReference type="InterPro" id="IPR001579">
    <property type="entry name" value="Glyco_hydro_18_chit_AS"/>
</dbReference>
<dbReference type="GO" id="GO:0005975">
    <property type="term" value="P:carbohydrate metabolic process"/>
    <property type="evidence" value="ECO:0007669"/>
    <property type="project" value="InterPro"/>
</dbReference>
<keyword evidence="7" id="KW-1185">Reference proteome</keyword>
<dbReference type="Pfam" id="PF00704">
    <property type="entry name" value="Glyco_hydro_18"/>
    <property type="match status" value="1"/>
</dbReference>
<comment type="caution">
    <text evidence="6">The sequence shown here is derived from an EMBL/GenBank/DDBJ whole genome shotgun (WGS) entry which is preliminary data.</text>
</comment>
<dbReference type="Gene3D" id="3.10.50.10">
    <property type="match status" value="1"/>
</dbReference>
<reference evidence="6 7" key="1">
    <citation type="submission" date="2016-03" db="EMBL/GenBank/DDBJ databases">
        <title>EvidentialGene: Evidence-directed Construction of Genes on Genomes.</title>
        <authorList>
            <person name="Gilbert D.G."/>
            <person name="Choi J.-H."/>
            <person name="Mockaitis K."/>
            <person name="Colbourne J."/>
            <person name="Pfrender M."/>
        </authorList>
    </citation>
    <scope>NUCLEOTIDE SEQUENCE [LARGE SCALE GENOMIC DNA]</scope>
    <source>
        <strain evidence="6 7">Xinb3</strain>
        <tissue evidence="6">Complete organism</tissue>
    </source>
</reference>
<dbReference type="SMART" id="SM00636">
    <property type="entry name" value="Glyco_18"/>
    <property type="match status" value="1"/>
</dbReference>
<comment type="similarity">
    <text evidence="4">Belongs to the glycosyl hydrolase 18 family.</text>
</comment>